<evidence type="ECO:0000313" key="2">
    <source>
        <dbReference type="EMBL" id="SER78076.1"/>
    </source>
</evidence>
<evidence type="ECO:0008006" key="4">
    <source>
        <dbReference type="Google" id="ProtNLM"/>
    </source>
</evidence>
<dbReference type="RefSeq" id="WP_092777717.1">
    <property type="nucleotide sequence ID" value="NZ_FOGI01000005.1"/>
</dbReference>
<dbReference type="STRING" id="155974.SAMN04487818_105191"/>
<evidence type="ECO:0000256" key="1">
    <source>
        <dbReference type="SAM" id="MobiDB-lite"/>
    </source>
</evidence>
<protein>
    <recommendedName>
        <fullName evidence="4">Excreted virulence factor EspC, type VII ESX diderm</fullName>
    </recommendedName>
</protein>
<dbReference type="Proteomes" id="UP000199051">
    <property type="component" value="Unassembled WGS sequence"/>
</dbReference>
<proteinExistence type="predicted"/>
<sequence length="104" mass="10675">MAAIEVDPAWISGYATTVGAAADELAKGADVLRTAPLTPESFGSLGKQTRVTDSFTRAADLLRSQLTRGVEALEAASSALGQIADKHKGSDDDGAQSIKRSGQG</sequence>
<keyword evidence="3" id="KW-1185">Reference proteome</keyword>
<evidence type="ECO:0000313" key="3">
    <source>
        <dbReference type="Proteomes" id="UP000199051"/>
    </source>
</evidence>
<name>A0A1H9RZ51_9PSEU</name>
<gene>
    <name evidence="2" type="ORF">SAMN04487818_105191</name>
</gene>
<accession>A0A1H9RZ51</accession>
<dbReference type="AlphaFoldDB" id="A0A1H9RZ51"/>
<dbReference type="EMBL" id="FOGI01000005">
    <property type="protein sequence ID" value="SER78076.1"/>
    <property type="molecule type" value="Genomic_DNA"/>
</dbReference>
<organism evidence="2 3">
    <name type="scientific">Actinokineospora terrae</name>
    <dbReference type="NCBI Taxonomy" id="155974"/>
    <lineage>
        <taxon>Bacteria</taxon>
        <taxon>Bacillati</taxon>
        <taxon>Actinomycetota</taxon>
        <taxon>Actinomycetes</taxon>
        <taxon>Pseudonocardiales</taxon>
        <taxon>Pseudonocardiaceae</taxon>
        <taxon>Actinokineospora</taxon>
    </lineage>
</organism>
<feature type="region of interest" description="Disordered" evidence="1">
    <location>
        <begin position="83"/>
        <end position="104"/>
    </location>
</feature>
<reference evidence="3" key="1">
    <citation type="submission" date="2016-10" db="EMBL/GenBank/DDBJ databases">
        <authorList>
            <person name="Varghese N."/>
            <person name="Submissions S."/>
        </authorList>
    </citation>
    <scope>NUCLEOTIDE SEQUENCE [LARGE SCALE GENOMIC DNA]</scope>
    <source>
        <strain evidence="3">DSM 44260</strain>
    </source>
</reference>